<feature type="region of interest" description="Disordered" evidence="1">
    <location>
        <begin position="122"/>
        <end position="153"/>
    </location>
</feature>
<feature type="region of interest" description="Disordered" evidence="1">
    <location>
        <begin position="239"/>
        <end position="283"/>
    </location>
</feature>
<evidence type="ECO:0000313" key="3">
    <source>
        <dbReference type="EMBL" id="BAQ70703.1"/>
    </source>
</evidence>
<dbReference type="AlphaFoldDB" id="A0A0D6B6E7"/>
<feature type="signal peptide" evidence="2">
    <location>
        <begin position="1"/>
        <end position="20"/>
    </location>
</feature>
<accession>A0A0D6B6E7</accession>
<dbReference type="EMBL" id="AP014800">
    <property type="protein sequence ID" value="BAQ70703.1"/>
    <property type="molecule type" value="Genomic_DNA"/>
</dbReference>
<proteinExistence type="predicted"/>
<sequence>MNARHIFLALALFACQPALAQQVEIRSGEHPDYSRLVFETDTPQGWTLGRGPDGYLLRFDNRALRLDLGDVFDRIPRSRLTDAALVAPGLVSLRIGQNAHVEAFELRPGLLVLDFRTGPAPENSPFETALQSAADTPAEEEVPPAPVEPVRPDAPSAVDIAAQSPSPSPEPPPVRLPIDLGLKSGLNPSAGMKPPAAMVEKMLEPEIPPAETDPRVAAMRSELMKQIGRATAQGLLEPAIDLPTQPDPGTAETVSNTQDALPDPDQRAEENGQAKTQVAEDHTPSDWRNMRVETSMDRGLDILSEDSTLATDGTRCLSDDNFDVIGWGGDRAPGDLLAEKRSALLDMRDATDPSGVIGLARAYIAMGFGAEARAVLAVTATETPVVPLLREMAAIVDTGQANHPELFDSQISCPTRAALWAALARPKLGDLSDFNRTALLQSFSELPIHLRRHLGPRLAERFLAAGDQATALQIRNAVARTGAKGQTTDLTIVEAQIELARGSNARADRKLDEVLASGGSGTPDALALRIETGLNRGQAPSEDALALAESLAFERRGTASGTRLLTLAIRGHGARGDFETAFAMLAHHGLEGQTELSSELLGELARRGSDEEFMREVYLGALTLPDLSADSTARLAVADRLTAMGFQDRAATVLQPLAPQGTPRERLVRARLALAQGSAGEAQQYIAGIDTPEANSLRALIAQRQGDLKSAADYLGAVGDAEAQSAMAWRARDWNGVESLGDPNQRAFVKTRRDREPADLTMEPSLAVARDALGTSEIMRERLRALLDRPGTQP</sequence>
<name>A0A0D6B6E7_RHOSU</name>
<dbReference type="PROSITE" id="PS51257">
    <property type="entry name" value="PROKAR_LIPOPROTEIN"/>
    <property type="match status" value="1"/>
</dbReference>
<evidence type="ECO:0000256" key="2">
    <source>
        <dbReference type="SAM" id="SignalP"/>
    </source>
</evidence>
<evidence type="ECO:0000313" key="4">
    <source>
        <dbReference type="Proteomes" id="UP000064912"/>
    </source>
</evidence>
<reference evidence="3 4" key="1">
    <citation type="submission" date="2015-02" db="EMBL/GenBank/DDBJ databases">
        <title>Genome sequene of Rhodovulum sulfidophilum DSM 2351.</title>
        <authorList>
            <person name="Nagao N."/>
        </authorList>
    </citation>
    <scope>NUCLEOTIDE SEQUENCE [LARGE SCALE GENOMIC DNA]</scope>
    <source>
        <strain evidence="3 4">DSM 2351</strain>
    </source>
</reference>
<evidence type="ECO:0000256" key="1">
    <source>
        <dbReference type="SAM" id="MobiDB-lite"/>
    </source>
</evidence>
<organism evidence="3 4">
    <name type="scientific">Rhodovulum sulfidophilum</name>
    <name type="common">Rhodobacter sulfidophilus</name>
    <dbReference type="NCBI Taxonomy" id="35806"/>
    <lineage>
        <taxon>Bacteria</taxon>
        <taxon>Pseudomonadati</taxon>
        <taxon>Pseudomonadota</taxon>
        <taxon>Alphaproteobacteria</taxon>
        <taxon>Rhodobacterales</taxon>
        <taxon>Paracoccaceae</taxon>
        <taxon>Rhodovulum</taxon>
    </lineage>
</organism>
<dbReference type="eggNOG" id="COG3118">
    <property type="taxonomic scope" value="Bacteria"/>
</dbReference>
<gene>
    <name evidence="3" type="ORF">NHU_03571</name>
</gene>
<dbReference type="KEGG" id="rsu:NHU_03571"/>
<keyword evidence="2" id="KW-0732">Signal</keyword>
<feature type="chain" id="PRO_5002301031" evidence="2">
    <location>
        <begin position="21"/>
        <end position="794"/>
    </location>
</feature>
<protein>
    <submittedName>
        <fullName evidence="3">Uncharacterized protein</fullName>
    </submittedName>
</protein>
<dbReference type="Proteomes" id="UP000064912">
    <property type="component" value="Chromosome"/>
</dbReference>
<feature type="compositionally biased region" description="Basic and acidic residues" evidence="1">
    <location>
        <begin position="264"/>
        <end position="283"/>
    </location>
</feature>
<dbReference type="PATRIC" id="fig|35806.4.peg.3667"/>